<dbReference type="Proteomes" id="UP000238701">
    <property type="component" value="Unassembled WGS sequence"/>
</dbReference>
<reference evidence="2" key="1">
    <citation type="submission" date="2018-02" db="EMBL/GenBank/DDBJ databases">
        <authorList>
            <person name="Hausmann B."/>
        </authorList>
    </citation>
    <scope>NUCLEOTIDE SEQUENCE [LARGE SCALE GENOMIC DNA]</scope>
    <source>
        <strain evidence="2">Peat soil MAG SbA1</strain>
    </source>
</reference>
<evidence type="ECO:0000313" key="1">
    <source>
        <dbReference type="EMBL" id="SPF40221.1"/>
    </source>
</evidence>
<name>A0A2U3KKM7_9BACT</name>
<accession>A0A2U3KKM7</accession>
<gene>
    <name evidence="1" type="ORF">SBA1_30072</name>
</gene>
<dbReference type="EMBL" id="OMOD01000122">
    <property type="protein sequence ID" value="SPF40221.1"/>
    <property type="molecule type" value="Genomic_DNA"/>
</dbReference>
<dbReference type="AlphaFoldDB" id="A0A2U3KKM7"/>
<proteinExistence type="predicted"/>
<sequence length="90" mass="9622">MSLPDSPSFKAKLVGKRVVVKVSLFSRAFSGTVAATDETGLCFLSDDMVTALREITGSAMAKMDAPNVYLPFSTLEWIVFSEPRTSAASA</sequence>
<protein>
    <submittedName>
        <fullName evidence="1">Uncharacterized protein</fullName>
    </submittedName>
</protein>
<evidence type="ECO:0000313" key="2">
    <source>
        <dbReference type="Proteomes" id="UP000238701"/>
    </source>
</evidence>
<organism evidence="1 2">
    <name type="scientific">Candidatus Sulfotelmatobacter kueseliae</name>
    <dbReference type="NCBI Taxonomy" id="2042962"/>
    <lineage>
        <taxon>Bacteria</taxon>
        <taxon>Pseudomonadati</taxon>
        <taxon>Acidobacteriota</taxon>
        <taxon>Terriglobia</taxon>
        <taxon>Terriglobales</taxon>
        <taxon>Candidatus Korobacteraceae</taxon>
        <taxon>Candidatus Sulfotelmatobacter</taxon>
    </lineage>
</organism>